<protein>
    <submittedName>
        <fullName evidence="5">Leucine-rich repeat-containing protein 74A isoform X1</fullName>
    </submittedName>
</protein>
<keyword evidence="4" id="KW-1185">Reference proteome</keyword>
<dbReference type="PANTHER" id="PTHR24114:SF2">
    <property type="entry name" value="F-BOX DOMAIN-CONTAINING PROTEIN-RELATED"/>
    <property type="match status" value="1"/>
</dbReference>
<dbReference type="PROSITE" id="PS00018">
    <property type="entry name" value="EF_HAND_1"/>
    <property type="match status" value="1"/>
</dbReference>
<dbReference type="SUPFAM" id="SSF52047">
    <property type="entry name" value="RNI-like"/>
    <property type="match status" value="1"/>
</dbReference>
<dbReference type="InterPro" id="IPR011992">
    <property type="entry name" value="EF-hand-dom_pair"/>
</dbReference>
<feature type="domain" description="EF-hand" evidence="3">
    <location>
        <begin position="582"/>
        <end position="617"/>
    </location>
</feature>
<evidence type="ECO:0000256" key="2">
    <source>
        <dbReference type="SAM" id="MobiDB-lite"/>
    </source>
</evidence>
<dbReference type="Pfam" id="PF13516">
    <property type="entry name" value="LRR_6"/>
    <property type="match status" value="5"/>
</dbReference>
<feature type="region of interest" description="Disordered" evidence="2">
    <location>
        <begin position="146"/>
        <end position="174"/>
    </location>
</feature>
<dbReference type="InParanoid" id="A0A1S3K033"/>
<feature type="region of interest" description="Disordered" evidence="2">
    <location>
        <begin position="80"/>
        <end position="101"/>
    </location>
</feature>
<gene>
    <name evidence="5" type="primary">LOC106177614</name>
</gene>
<dbReference type="InterPro" id="IPR018247">
    <property type="entry name" value="EF_Hand_1_Ca_BS"/>
</dbReference>
<dbReference type="InterPro" id="IPR052394">
    <property type="entry name" value="LRR-containing"/>
</dbReference>
<dbReference type="CDD" id="cd00051">
    <property type="entry name" value="EFh"/>
    <property type="match status" value="1"/>
</dbReference>
<dbReference type="GeneID" id="106177614"/>
<keyword evidence="1" id="KW-0106">Calcium</keyword>
<feature type="region of interest" description="Disordered" evidence="2">
    <location>
        <begin position="619"/>
        <end position="638"/>
    </location>
</feature>
<feature type="compositionally biased region" description="Basic and acidic residues" evidence="2">
    <location>
        <begin position="89"/>
        <end position="101"/>
    </location>
</feature>
<dbReference type="SUPFAM" id="SSF47473">
    <property type="entry name" value="EF-hand"/>
    <property type="match status" value="1"/>
</dbReference>
<reference evidence="5" key="1">
    <citation type="submission" date="2025-08" db="UniProtKB">
        <authorList>
            <consortium name="RefSeq"/>
        </authorList>
    </citation>
    <scope>IDENTIFICATION</scope>
    <source>
        <tissue evidence="5">Gonads</tissue>
    </source>
</reference>
<feature type="region of interest" description="Disordered" evidence="2">
    <location>
        <begin position="653"/>
        <end position="673"/>
    </location>
</feature>
<evidence type="ECO:0000313" key="5">
    <source>
        <dbReference type="RefSeq" id="XP_013415902.1"/>
    </source>
</evidence>
<dbReference type="GO" id="GO:0005509">
    <property type="term" value="F:calcium ion binding"/>
    <property type="evidence" value="ECO:0007669"/>
    <property type="project" value="InterPro"/>
</dbReference>
<dbReference type="Pfam" id="PF13499">
    <property type="entry name" value="EF-hand_7"/>
    <property type="match status" value="1"/>
</dbReference>
<feature type="domain" description="EF-hand" evidence="3">
    <location>
        <begin position="546"/>
        <end position="581"/>
    </location>
</feature>
<dbReference type="RefSeq" id="XP_013415902.1">
    <property type="nucleotide sequence ID" value="XM_013560448.1"/>
</dbReference>
<evidence type="ECO:0000259" key="3">
    <source>
        <dbReference type="PROSITE" id="PS50222"/>
    </source>
</evidence>
<dbReference type="Gene3D" id="1.10.238.10">
    <property type="entry name" value="EF-hand"/>
    <property type="match status" value="1"/>
</dbReference>
<proteinExistence type="predicted"/>
<dbReference type="OrthoDB" id="120976at2759"/>
<dbReference type="SMART" id="SM00368">
    <property type="entry name" value="LRR_RI"/>
    <property type="match status" value="9"/>
</dbReference>
<evidence type="ECO:0000256" key="1">
    <source>
        <dbReference type="ARBA" id="ARBA00022837"/>
    </source>
</evidence>
<dbReference type="PANTHER" id="PTHR24114">
    <property type="entry name" value="LEUCINE RICH REPEAT FAMILY PROTEIN"/>
    <property type="match status" value="1"/>
</dbReference>
<dbReference type="InterPro" id="IPR032675">
    <property type="entry name" value="LRR_dom_sf"/>
</dbReference>
<dbReference type="AlphaFoldDB" id="A0A1S3K033"/>
<dbReference type="Gene3D" id="3.80.10.10">
    <property type="entry name" value="Ribonuclease Inhibitor"/>
    <property type="match status" value="2"/>
</dbReference>
<dbReference type="KEGG" id="lak:106177614"/>
<dbReference type="PROSITE" id="PS50222">
    <property type="entry name" value="EF_HAND_2"/>
    <property type="match status" value="2"/>
</dbReference>
<evidence type="ECO:0000313" key="4">
    <source>
        <dbReference type="Proteomes" id="UP000085678"/>
    </source>
</evidence>
<dbReference type="SMART" id="SM00054">
    <property type="entry name" value="EFh"/>
    <property type="match status" value="2"/>
</dbReference>
<dbReference type="InterPro" id="IPR002048">
    <property type="entry name" value="EF_hand_dom"/>
</dbReference>
<organism evidence="4 5">
    <name type="scientific">Lingula anatina</name>
    <name type="common">Brachiopod</name>
    <name type="synonym">Lingula unguis</name>
    <dbReference type="NCBI Taxonomy" id="7574"/>
    <lineage>
        <taxon>Eukaryota</taxon>
        <taxon>Metazoa</taxon>
        <taxon>Spiralia</taxon>
        <taxon>Lophotrochozoa</taxon>
        <taxon>Brachiopoda</taxon>
        <taxon>Linguliformea</taxon>
        <taxon>Lingulata</taxon>
        <taxon>Lingulida</taxon>
        <taxon>Linguloidea</taxon>
        <taxon>Lingulidae</taxon>
        <taxon>Lingula</taxon>
    </lineage>
</organism>
<dbReference type="Proteomes" id="UP000085678">
    <property type="component" value="Unplaced"/>
</dbReference>
<sequence>MIFYKKRSDNVLFSSMGITKITMQQAQQPPADEGTLFILRPKTIGGKPAILPQKKIICRRHRCRKNDTSLNGNPFLEKDNVESMQSNQKEADAAHSKNGEAKNLDETFTSVEENLTNGQPVGDKRANIANIQDNLDNLPCSIDQAVIDRSHNSQPTTRKLDRGDSLEYTSDEESDISSDIFDDISAYDSPLPSHTPLAGETLNQRTYLAACQREHVTPSTLVYRRLTTTTLDLSHHPLGPQGAKALAIALVNNIHVTDLRLRDVGLGRIGALYITEMLQENLFITTLNLAENDIGSEATDALCNVLQNNKLIRTLDLSGNFLTDVSAERLCVMLHTNETVRDLRVRRNCFCEKGGIAFGKVLVDNASLVCLDLSWNHIRRKGAIAICKGIQGNSTLRKLNLAWNGLELDGCRALALSLCQNAALLELDIRANRISLEALRGLLKGIAKNETLKVLKIGVNPLTTDGATEILRELMRVGTSGLRHLDLTDVSVDEEFVLLLQELRNIRPLHIQHGVMLRHDALEKVEVDDVVDSENPVSILFEYMRQENMRLIDLFHVFDRTNSDNITRAEFRDGFTNINITLSSRALDVMMKQLDKNGDGVVSFEEFMRAHRDYSRKLRRIQQRSRTPESAADQPPDQITLLREKIKRLTARKGSIGGRGNEEGQKTLPGGRSFKLRQKIQEIVAKRGSLTAVSSNSSTQAQ</sequence>
<accession>A0A1S3K033</accession>
<dbReference type="InterPro" id="IPR001611">
    <property type="entry name" value="Leu-rich_rpt"/>
</dbReference>
<name>A0A1S3K033_LINAN</name>